<evidence type="ECO:0000256" key="7">
    <source>
        <dbReference type="SAM" id="MobiDB-lite"/>
    </source>
</evidence>
<feature type="region of interest" description="Disordered" evidence="7">
    <location>
        <begin position="334"/>
        <end position="367"/>
    </location>
</feature>
<sequence length="728" mass="77316">MNEAALSERRRRGGAPREGQEKAEEETTVGGPDPPQTPTAQDPDSPHPRGSEPQTTTPEPQTPQTPSQNADSRPHDSIGAGSPAPKEPHPRRPLNSHSALDLNSHPLGPRPHHPLDLNSHPLDPQPHHHHHHHPSLDPLPLPPLPPLSGYGIGGGVANLPEAGTGSPAAGTPPVRHQALRQKRSRVWEHFDPPAGSRVRCRVCGVSLMFHKSTTALREHLRRKHALQELSDGTLGERPRHQVLRQKRSRVWEHFDPPEGSLVRCRVCGVCLTFHKSTTALREHLRRKHSDQDLSIPLDQPSFGSPMGAPGRILGGGGTLGMPCSGVVMARRGRPSVGSAGSGAHGGHGGPYSSTTGGRDDMGPGNHPDLMRLLSGGGAQGLAVLGAGPGSIALLGALQEADALGLCRVLYVLAEQPGLLEGALEQPFLARTRLMHAHDADIALNDQRVSGVVVCAQPPDATDLVLVALRQGKGVLCEHLLGESQEASDACFQEALSAGKPLLCGFYRRFDPALQLIQRRIEERGEFGQITRVAAVSYGYPPPNFSLLHKSAGGIFYDSVVHDVDTVCWLVGGGAPENIYATGSAFTQESAAMSDADVVCVTLRFPGGALGTVESGRSGPGACEHRVEVRGTQLAVRVEAGEPLGVRVLGPAGGPWAPLPSQTSAQHYRAARAALVHHFLHTLTGAVSPGVSQEDYNRAVGVCSAAEQYWREGCPRDAALITIVKTEVM</sequence>
<dbReference type="AlphaFoldDB" id="A0AAJ7TWH7"/>
<comment type="similarity">
    <text evidence="1">Belongs to the Gfo/Idh/MocA family.</text>
</comment>
<evidence type="ECO:0000256" key="2">
    <source>
        <dbReference type="ARBA" id="ARBA00022723"/>
    </source>
</evidence>
<evidence type="ECO:0000256" key="3">
    <source>
        <dbReference type="ARBA" id="ARBA00022771"/>
    </source>
</evidence>
<evidence type="ECO:0000313" key="10">
    <source>
        <dbReference type="RefSeq" id="XP_032824281.1"/>
    </source>
</evidence>
<proteinExistence type="inferred from homology"/>
<feature type="compositionally biased region" description="Pro residues" evidence="7">
    <location>
        <begin position="137"/>
        <end position="146"/>
    </location>
</feature>
<feature type="domain" description="BED-type" evidence="8">
    <location>
        <begin position="245"/>
        <end position="295"/>
    </location>
</feature>
<dbReference type="PANTHER" id="PTHR42840:SF3">
    <property type="entry name" value="BINDING ROSSMANN FOLD OXIDOREDUCTASE, PUTATIVE (AFU_ORTHOLOGUE AFUA_2G10240)-RELATED"/>
    <property type="match status" value="1"/>
</dbReference>
<dbReference type="Pfam" id="PF22725">
    <property type="entry name" value="GFO_IDH_MocA_C3"/>
    <property type="match status" value="1"/>
</dbReference>
<keyword evidence="2" id="KW-0479">Metal-binding</keyword>
<dbReference type="KEGG" id="pmrn:116950534"/>
<evidence type="ECO:0000313" key="9">
    <source>
        <dbReference type="Proteomes" id="UP001318040"/>
    </source>
</evidence>
<dbReference type="RefSeq" id="XP_032824281.1">
    <property type="nucleotide sequence ID" value="XM_032968390.1"/>
</dbReference>
<dbReference type="Proteomes" id="UP001318040">
    <property type="component" value="Chromosome 39"/>
</dbReference>
<feature type="domain" description="BED-type" evidence="8">
    <location>
        <begin position="181"/>
        <end position="231"/>
    </location>
</feature>
<dbReference type="InterPro" id="IPR055170">
    <property type="entry name" value="GFO_IDH_MocA-like_dom"/>
</dbReference>
<dbReference type="InterPro" id="IPR013087">
    <property type="entry name" value="Znf_C2H2_type"/>
</dbReference>
<dbReference type="SUPFAM" id="SSF55347">
    <property type="entry name" value="Glyceraldehyde-3-phosphate dehydrogenase-like, C-terminal domain"/>
    <property type="match status" value="1"/>
</dbReference>
<name>A0AAJ7TWH7_PETMA</name>
<evidence type="ECO:0000256" key="1">
    <source>
        <dbReference type="ARBA" id="ARBA00010928"/>
    </source>
</evidence>
<dbReference type="GO" id="GO:0003677">
    <property type="term" value="F:DNA binding"/>
    <property type="evidence" value="ECO:0007669"/>
    <property type="project" value="InterPro"/>
</dbReference>
<dbReference type="GO" id="GO:0008270">
    <property type="term" value="F:zinc ion binding"/>
    <property type="evidence" value="ECO:0007669"/>
    <property type="project" value="UniProtKB-KW"/>
</dbReference>
<keyword evidence="3 6" id="KW-0863">Zinc-finger</keyword>
<evidence type="ECO:0000259" key="8">
    <source>
        <dbReference type="PROSITE" id="PS50808"/>
    </source>
</evidence>
<dbReference type="SMART" id="SM00355">
    <property type="entry name" value="ZnF_C2H2"/>
    <property type="match status" value="2"/>
</dbReference>
<dbReference type="InterPro" id="IPR036291">
    <property type="entry name" value="NAD(P)-bd_dom_sf"/>
</dbReference>
<dbReference type="InterPro" id="IPR036236">
    <property type="entry name" value="Znf_C2H2_sf"/>
</dbReference>
<keyword evidence="5" id="KW-0560">Oxidoreductase</keyword>
<protein>
    <submittedName>
        <fullName evidence="10">Uncharacterized protein LOC116950534 isoform X1</fullName>
    </submittedName>
</protein>
<dbReference type="GO" id="GO:0006740">
    <property type="term" value="P:NADPH regeneration"/>
    <property type="evidence" value="ECO:0007669"/>
    <property type="project" value="TreeGrafter"/>
</dbReference>
<evidence type="ECO:0000256" key="6">
    <source>
        <dbReference type="PROSITE-ProRule" id="PRU00027"/>
    </source>
</evidence>
<dbReference type="SMART" id="SM00614">
    <property type="entry name" value="ZnF_BED"/>
    <property type="match status" value="2"/>
</dbReference>
<organism evidence="9 10">
    <name type="scientific">Petromyzon marinus</name>
    <name type="common">Sea lamprey</name>
    <dbReference type="NCBI Taxonomy" id="7757"/>
    <lineage>
        <taxon>Eukaryota</taxon>
        <taxon>Metazoa</taxon>
        <taxon>Chordata</taxon>
        <taxon>Craniata</taxon>
        <taxon>Vertebrata</taxon>
        <taxon>Cyclostomata</taxon>
        <taxon>Hyperoartia</taxon>
        <taxon>Petromyzontiformes</taxon>
        <taxon>Petromyzontidae</taxon>
        <taxon>Petromyzon</taxon>
    </lineage>
</organism>
<dbReference type="PANTHER" id="PTHR42840">
    <property type="entry name" value="NAD(P)-BINDING ROSSMANN-FOLD SUPERFAMILY PROTEIN-RELATED"/>
    <property type="match status" value="1"/>
</dbReference>
<dbReference type="SUPFAM" id="SSF57667">
    <property type="entry name" value="beta-beta-alpha zinc fingers"/>
    <property type="match status" value="2"/>
</dbReference>
<keyword evidence="4" id="KW-0862">Zinc</keyword>
<evidence type="ECO:0000256" key="4">
    <source>
        <dbReference type="ARBA" id="ARBA00022833"/>
    </source>
</evidence>
<dbReference type="GO" id="GO:0016491">
    <property type="term" value="F:oxidoreductase activity"/>
    <property type="evidence" value="ECO:0007669"/>
    <property type="project" value="UniProtKB-KW"/>
</dbReference>
<evidence type="ECO:0000256" key="5">
    <source>
        <dbReference type="ARBA" id="ARBA00023002"/>
    </source>
</evidence>
<feature type="compositionally biased region" description="Gly residues" evidence="7">
    <location>
        <begin position="339"/>
        <end position="349"/>
    </location>
</feature>
<dbReference type="Gene3D" id="3.30.360.10">
    <property type="entry name" value="Dihydrodipicolinate Reductase, domain 2"/>
    <property type="match status" value="1"/>
</dbReference>
<dbReference type="GO" id="GO:0005737">
    <property type="term" value="C:cytoplasm"/>
    <property type="evidence" value="ECO:0007669"/>
    <property type="project" value="TreeGrafter"/>
</dbReference>
<reference evidence="10" key="1">
    <citation type="submission" date="2025-08" db="UniProtKB">
        <authorList>
            <consortium name="RefSeq"/>
        </authorList>
    </citation>
    <scope>IDENTIFICATION</scope>
    <source>
        <tissue evidence="10">Sperm</tissue>
    </source>
</reference>
<dbReference type="SUPFAM" id="SSF51735">
    <property type="entry name" value="NAD(P)-binding Rossmann-fold domains"/>
    <property type="match status" value="1"/>
</dbReference>
<dbReference type="PROSITE" id="PS50808">
    <property type="entry name" value="ZF_BED"/>
    <property type="match status" value="2"/>
</dbReference>
<dbReference type="Pfam" id="PF02892">
    <property type="entry name" value="zf-BED"/>
    <property type="match status" value="2"/>
</dbReference>
<dbReference type="InterPro" id="IPR003656">
    <property type="entry name" value="Znf_BED"/>
</dbReference>
<feature type="compositionally biased region" description="Low complexity" evidence="7">
    <location>
        <begin position="51"/>
        <end position="68"/>
    </location>
</feature>
<keyword evidence="9" id="KW-1185">Reference proteome</keyword>
<gene>
    <name evidence="10" type="primary">LOC116950534</name>
</gene>
<feature type="region of interest" description="Disordered" evidence="7">
    <location>
        <begin position="1"/>
        <end position="180"/>
    </location>
</feature>
<accession>A0AAJ7TWH7</accession>
<dbReference type="Gene3D" id="3.40.50.720">
    <property type="entry name" value="NAD(P)-binding Rossmann-like Domain"/>
    <property type="match status" value="1"/>
</dbReference>